<dbReference type="PANTHER" id="PTHR38101:SF1">
    <property type="entry name" value="UPF0307 PROTEIN YJGA"/>
    <property type="match status" value="1"/>
</dbReference>
<dbReference type="EMBL" id="JAVIDL010000005">
    <property type="protein sequence ID" value="MDQ8934931.1"/>
    <property type="molecule type" value="Genomic_DNA"/>
</dbReference>
<dbReference type="Pfam" id="PF04751">
    <property type="entry name" value="DarP"/>
    <property type="match status" value="1"/>
</dbReference>
<protein>
    <submittedName>
        <fullName evidence="6">Ribosome biogenesis factor YjgA</fullName>
    </submittedName>
</protein>
<evidence type="ECO:0000256" key="2">
    <source>
        <dbReference type="ARBA" id="ARBA00022517"/>
    </source>
</evidence>
<feature type="region of interest" description="Disordered" evidence="5">
    <location>
        <begin position="1"/>
        <end position="25"/>
    </location>
</feature>
<dbReference type="NCBIfam" id="NF003593">
    <property type="entry name" value="PRK05255.1-1"/>
    <property type="match status" value="1"/>
</dbReference>
<dbReference type="PIRSF" id="PIRSF016183">
    <property type="entry name" value="UCP016183"/>
    <property type="match status" value="1"/>
</dbReference>
<dbReference type="SUPFAM" id="SSF158710">
    <property type="entry name" value="PSPTO4464-like"/>
    <property type="match status" value="1"/>
</dbReference>
<dbReference type="CDD" id="cd16331">
    <property type="entry name" value="YjgA-like"/>
    <property type="match status" value="1"/>
</dbReference>
<dbReference type="Gene3D" id="1.10.60.30">
    <property type="entry name" value="PSPTO4464-like domains"/>
    <property type="match status" value="2"/>
</dbReference>
<sequence>MARRPQQRFNEDDFESLEGRASKTEQKKAVQRMAALGEQLANLSKKQIQQLPVEERLIDALLDVQLITSFEARRRQFQRIGKLLRNEDETVILSYLTPQQGLKKTAQLQRWVDRIIAQGDPVINEFAKMYNATERHTLRQHLLRVHRDMSQQADEEQIAASKLKLFNYVQQVALISDNTK</sequence>
<evidence type="ECO:0000256" key="3">
    <source>
        <dbReference type="ARBA" id="ARBA00022730"/>
    </source>
</evidence>
<dbReference type="InterPro" id="IPR006839">
    <property type="entry name" value="DarP"/>
</dbReference>
<gene>
    <name evidence="6" type="primary">yjgA</name>
    <name evidence="6" type="ORF">RFH47_04180</name>
</gene>
<reference evidence="6" key="1">
    <citation type="submission" date="2023-08" db="EMBL/GenBank/DDBJ databases">
        <title>Emergence of clinically-relevant ST2 carbapenem-resistant Acinetobacter baumannii strains in hospital sewages in Zhejiang, East of China.</title>
        <authorList>
            <person name="Kaichao C."/>
            <person name="Zhang R."/>
        </authorList>
    </citation>
    <scope>NUCLEOTIDE SEQUENCE</scope>
    <source>
        <strain evidence="6">M-RB-37</strain>
    </source>
</reference>
<keyword evidence="4" id="KW-0694">RNA-binding</keyword>
<evidence type="ECO:0000313" key="7">
    <source>
        <dbReference type="Proteomes" id="UP001243844"/>
    </source>
</evidence>
<dbReference type="InterPro" id="IPR023153">
    <property type="entry name" value="DarP_sf"/>
</dbReference>
<dbReference type="PANTHER" id="PTHR38101">
    <property type="entry name" value="UPF0307 PROTEIN YJGA"/>
    <property type="match status" value="1"/>
</dbReference>
<organism evidence="6 7">
    <name type="scientific">Acinetobacter rudis</name>
    <dbReference type="NCBI Taxonomy" id="632955"/>
    <lineage>
        <taxon>Bacteria</taxon>
        <taxon>Pseudomonadati</taxon>
        <taxon>Pseudomonadota</taxon>
        <taxon>Gammaproteobacteria</taxon>
        <taxon>Moraxellales</taxon>
        <taxon>Moraxellaceae</taxon>
        <taxon>Acinetobacter</taxon>
    </lineage>
</organism>
<comment type="caution">
    <text evidence="6">The sequence shown here is derived from an EMBL/GenBank/DDBJ whole genome shotgun (WGS) entry which is preliminary data.</text>
</comment>
<evidence type="ECO:0000256" key="1">
    <source>
        <dbReference type="ARBA" id="ARBA00022490"/>
    </source>
</evidence>
<dbReference type="GO" id="GO:0019843">
    <property type="term" value="F:rRNA binding"/>
    <property type="evidence" value="ECO:0007669"/>
    <property type="project" value="UniProtKB-KW"/>
</dbReference>
<name>A0AAW8J6V8_9GAMM</name>
<keyword evidence="2" id="KW-0690">Ribosome biogenesis</keyword>
<dbReference type="AlphaFoldDB" id="A0AAW8J6V8"/>
<proteinExistence type="predicted"/>
<keyword evidence="1" id="KW-0963">Cytoplasm</keyword>
<dbReference type="RefSeq" id="WP_308975008.1">
    <property type="nucleotide sequence ID" value="NZ_JAVIDL010000005.1"/>
</dbReference>
<accession>A0AAW8J6V8</accession>
<evidence type="ECO:0000256" key="4">
    <source>
        <dbReference type="ARBA" id="ARBA00022884"/>
    </source>
</evidence>
<dbReference type="GO" id="GO:0042254">
    <property type="term" value="P:ribosome biogenesis"/>
    <property type="evidence" value="ECO:0007669"/>
    <property type="project" value="UniProtKB-KW"/>
</dbReference>
<dbReference type="Proteomes" id="UP001243844">
    <property type="component" value="Unassembled WGS sequence"/>
</dbReference>
<evidence type="ECO:0000256" key="5">
    <source>
        <dbReference type="SAM" id="MobiDB-lite"/>
    </source>
</evidence>
<evidence type="ECO:0000313" key="6">
    <source>
        <dbReference type="EMBL" id="MDQ8934931.1"/>
    </source>
</evidence>
<dbReference type="GO" id="GO:0005829">
    <property type="term" value="C:cytosol"/>
    <property type="evidence" value="ECO:0007669"/>
    <property type="project" value="TreeGrafter"/>
</dbReference>
<keyword evidence="3" id="KW-0699">rRNA-binding</keyword>